<keyword evidence="3" id="KW-1185">Reference proteome</keyword>
<name>A0ABQ9GRL6_9NEOP</name>
<proteinExistence type="predicted"/>
<dbReference type="EMBL" id="JARBHB010000010">
    <property type="protein sequence ID" value="KAJ8874684.1"/>
    <property type="molecule type" value="Genomic_DNA"/>
</dbReference>
<gene>
    <name evidence="2" type="ORF">PR048_025550</name>
</gene>
<accession>A0ABQ9GRL6</accession>
<reference evidence="2 3" key="1">
    <citation type="submission" date="2023-02" db="EMBL/GenBank/DDBJ databases">
        <title>LHISI_Scaffold_Assembly.</title>
        <authorList>
            <person name="Stuart O.P."/>
            <person name="Cleave R."/>
            <person name="Magrath M.J.L."/>
            <person name="Mikheyev A.S."/>
        </authorList>
    </citation>
    <scope>NUCLEOTIDE SEQUENCE [LARGE SCALE GENOMIC DNA]</scope>
    <source>
        <strain evidence="2">Daus_M_001</strain>
        <tissue evidence="2">Leg muscle</tissue>
    </source>
</reference>
<comment type="caution">
    <text evidence="2">The sequence shown here is derived from an EMBL/GenBank/DDBJ whole genome shotgun (WGS) entry which is preliminary data.</text>
</comment>
<feature type="compositionally biased region" description="Polar residues" evidence="1">
    <location>
        <begin position="160"/>
        <end position="179"/>
    </location>
</feature>
<dbReference type="Proteomes" id="UP001159363">
    <property type="component" value="Chromosome 9"/>
</dbReference>
<sequence>MAVVRAVVLPPVDEYGTLDELPPCFLRQLMFVYSHRKAKCGIGEIFSKVWRRCMTPTNIPSGFRGTRIYPFDSHVLPQDAFEPSTVSHLELQAETADCGIAGPTSSISNPQQACQRNLLSIDDASSEDIPLSRITYVTTGSVPEAPLCSSESPGSSNSSPLQATLSSILSTPNKSKSQNLVKKSLNYERQHLTTALHK</sequence>
<evidence type="ECO:0000313" key="2">
    <source>
        <dbReference type="EMBL" id="KAJ8874684.1"/>
    </source>
</evidence>
<evidence type="ECO:0000313" key="3">
    <source>
        <dbReference type="Proteomes" id="UP001159363"/>
    </source>
</evidence>
<organism evidence="2 3">
    <name type="scientific">Dryococelus australis</name>
    <dbReference type="NCBI Taxonomy" id="614101"/>
    <lineage>
        <taxon>Eukaryota</taxon>
        <taxon>Metazoa</taxon>
        <taxon>Ecdysozoa</taxon>
        <taxon>Arthropoda</taxon>
        <taxon>Hexapoda</taxon>
        <taxon>Insecta</taxon>
        <taxon>Pterygota</taxon>
        <taxon>Neoptera</taxon>
        <taxon>Polyneoptera</taxon>
        <taxon>Phasmatodea</taxon>
        <taxon>Verophasmatodea</taxon>
        <taxon>Anareolatae</taxon>
        <taxon>Phasmatidae</taxon>
        <taxon>Eurycanthinae</taxon>
        <taxon>Dryococelus</taxon>
    </lineage>
</organism>
<feature type="region of interest" description="Disordered" evidence="1">
    <location>
        <begin position="145"/>
        <end position="179"/>
    </location>
</feature>
<feature type="compositionally biased region" description="Low complexity" evidence="1">
    <location>
        <begin position="149"/>
        <end position="159"/>
    </location>
</feature>
<evidence type="ECO:0000256" key="1">
    <source>
        <dbReference type="SAM" id="MobiDB-lite"/>
    </source>
</evidence>
<protein>
    <submittedName>
        <fullName evidence="2">Uncharacterized protein</fullName>
    </submittedName>
</protein>